<dbReference type="AlphaFoldDB" id="A0A9W8XG58"/>
<accession>A0A9W8XG58</accession>
<dbReference type="Proteomes" id="UP001140513">
    <property type="component" value="Unassembled WGS sequence"/>
</dbReference>
<evidence type="ECO:0000313" key="1">
    <source>
        <dbReference type="EMBL" id="KAJ4349750.1"/>
    </source>
</evidence>
<proteinExistence type="predicted"/>
<protein>
    <submittedName>
        <fullName evidence="1">Uncharacterized protein</fullName>
    </submittedName>
</protein>
<name>A0A9W8XG58_9PLEO</name>
<dbReference type="OrthoDB" id="4413570at2759"/>
<comment type="caution">
    <text evidence="1">The sequence shown here is derived from an EMBL/GenBank/DDBJ whole genome shotgun (WGS) entry which is preliminary data.</text>
</comment>
<gene>
    <name evidence="1" type="ORF">N0V89_008368</name>
</gene>
<dbReference type="SUPFAM" id="SSF52047">
    <property type="entry name" value="RNI-like"/>
    <property type="match status" value="1"/>
</dbReference>
<dbReference type="GeneID" id="80911898"/>
<dbReference type="RefSeq" id="XP_056068680.1">
    <property type="nucleotide sequence ID" value="XM_056217124.1"/>
</dbReference>
<sequence>MSNKDTPLFALPLELRELIYQDVLLDPSQGPQILQTCQDIHSESRKFLYQRPIVFRSQTALSHWLVQRTQDVLRDVHEIFLELQDVDLAPVLVSTSRSDNPERSRSLRTWELYEEELGALDQAFKKIPNVKTLTIRAISGRQTHLYEDFLAKMLQTLAFHWPALQDLSLEGNMHNQSLDALQDLKALTAFSFDGFCGTEPAETAAILSKLNLTRMSIVSQPGLLTPTHRQHSNFTSKFQSFDGSVLRTIDQLAYFSISERVLLATSSALFFTSEILGSLHSHKGLLTLSLRLSHTPKEDTLDELNEFLKNSSSVERLDLDWPHLDPAVLYILTNRLRILWIRATSLTTALDILGTILESKEDGGVQKLRRVVLIRSDWARGHSVEETDSDDDDEHEDIETRHDDVSVMLLLHNNN</sequence>
<dbReference type="EMBL" id="JAPEUX010000006">
    <property type="protein sequence ID" value="KAJ4349750.1"/>
    <property type="molecule type" value="Genomic_DNA"/>
</dbReference>
<keyword evidence="2" id="KW-1185">Reference proteome</keyword>
<reference evidence="1" key="1">
    <citation type="submission" date="2022-10" db="EMBL/GenBank/DDBJ databases">
        <title>Tapping the CABI collections for fungal endophytes: first genome assemblies for Collariella, Neodidymelliopsis, Ascochyta clinopodiicola, Didymella pomorum, Didymosphaeria variabile, Neocosmospora piperis and Neocucurbitaria cava.</title>
        <authorList>
            <person name="Hill R."/>
        </authorList>
    </citation>
    <scope>NUCLEOTIDE SEQUENCE</scope>
    <source>
        <strain evidence="1">IMI 356815</strain>
    </source>
</reference>
<organism evidence="1 2">
    <name type="scientific">Didymosphaeria variabile</name>
    <dbReference type="NCBI Taxonomy" id="1932322"/>
    <lineage>
        <taxon>Eukaryota</taxon>
        <taxon>Fungi</taxon>
        <taxon>Dikarya</taxon>
        <taxon>Ascomycota</taxon>
        <taxon>Pezizomycotina</taxon>
        <taxon>Dothideomycetes</taxon>
        <taxon>Pleosporomycetidae</taxon>
        <taxon>Pleosporales</taxon>
        <taxon>Massarineae</taxon>
        <taxon>Didymosphaeriaceae</taxon>
        <taxon>Didymosphaeria</taxon>
    </lineage>
</organism>
<evidence type="ECO:0000313" key="2">
    <source>
        <dbReference type="Proteomes" id="UP001140513"/>
    </source>
</evidence>